<reference evidence="1" key="2">
    <citation type="submission" date="2020-09" db="EMBL/GenBank/DDBJ databases">
        <authorList>
            <person name="Sun Q."/>
            <person name="Ohkuma M."/>
        </authorList>
    </citation>
    <scope>NUCLEOTIDE SEQUENCE</scope>
    <source>
        <strain evidence="1">JCM 4369</strain>
    </source>
</reference>
<gene>
    <name evidence="1" type="ORF">GCM10010260_16840</name>
</gene>
<dbReference type="AlphaFoldDB" id="A0A918I7R2"/>
<sequence length="186" mass="20601">MSAETEQARTRAREVHGQADAAWARHIRELWDLTTRAETAESDAGIQRDHVFELVADLERAKDTSSEVGEILANAVKELSAAQQELLLKDIEIRRLRAELQAGPVEGQTLTVLLHHGEPHTIYASREDAHADTATHGMPADAVWQRCDERPAAAFTWRCEAFIYNPASNGFRRARMPAARPGQGAA</sequence>
<reference evidence="1" key="1">
    <citation type="journal article" date="2014" name="Int. J. Syst. Evol. Microbiol.">
        <title>Complete genome sequence of Corynebacterium casei LMG S-19264T (=DSM 44701T), isolated from a smear-ripened cheese.</title>
        <authorList>
            <consortium name="US DOE Joint Genome Institute (JGI-PGF)"/>
            <person name="Walter F."/>
            <person name="Albersmeier A."/>
            <person name="Kalinowski J."/>
            <person name="Ruckert C."/>
        </authorList>
    </citation>
    <scope>NUCLEOTIDE SEQUENCE</scope>
    <source>
        <strain evidence="1">JCM 4369</strain>
    </source>
</reference>
<dbReference type="EMBL" id="BMTD01000002">
    <property type="protein sequence ID" value="GGU84416.1"/>
    <property type="molecule type" value="Genomic_DNA"/>
</dbReference>
<accession>A0A918I7R2</accession>
<name>A0A918I7R2_9ACTN</name>
<dbReference type="Proteomes" id="UP000618795">
    <property type="component" value="Unassembled WGS sequence"/>
</dbReference>
<evidence type="ECO:0000313" key="2">
    <source>
        <dbReference type="Proteomes" id="UP000618795"/>
    </source>
</evidence>
<dbReference type="RefSeq" id="WP_229854001.1">
    <property type="nucleotide sequence ID" value="NZ_BMTD01000002.1"/>
</dbReference>
<organism evidence="1 2">
    <name type="scientific">Streptomyces filipinensis</name>
    <dbReference type="NCBI Taxonomy" id="66887"/>
    <lineage>
        <taxon>Bacteria</taxon>
        <taxon>Bacillati</taxon>
        <taxon>Actinomycetota</taxon>
        <taxon>Actinomycetes</taxon>
        <taxon>Kitasatosporales</taxon>
        <taxon>Streptomycetaceae</taxon>
        <taxon>Streptomyces</taxon>
    </lineage>
</organism>
<proteinExistence type="predicted"/>
<protein>
    <submittedName>
        <fullName evidence="1">Uncharacterized protein</fullName>
    </submittedName>
</protein>
<evidence type="ECO:0000313" key="1">
    <source>
        <dbReference type="EMBL" id="GGU84416.1"/>
    </source>
</evidence>
<keyword evidence="2" id="KW-1185">Reference proteome</keyword>
<comment type="caution">
    <text evidence="1">The sequence shown here is derived from an EMBL/GenBank/DDBJ whole genome shotgun (WGS) entry which is preliminary data.</text>
</comment>